<evidence type="ECO:0000313" key="3">
    <source>
        <dbReference type="Proteomes" id="UP000447434"/>
    </source>
</evidence>
<feature type="domain" description="RNase H type-1" evidence="1">
    <location>
        <begin position="2"/>
        <end position="65"/>
    </location>
</feature>
<evidence type="ECO:0000313" key="2">
    <source>
        <dbReference type="EMBL" id="KAE9597531.1"/>
    </source>
</evidence>
<dbReference type="Proteomes" id="UP000447434">
    <property type="component" value="Chromosome 16"/>
</dbReference>
<dbReference type="Pfam" id="PF13456">
    <property type="entry name" value="RVT_3"/>
    <property type="match status" value="1"/>
</dbReference>
<gene>
    <name evidence="2" type="ORF">Lalb_Chr16g0387501</name>
</gene>
<dbReference type="InterPro" id="IPR002156">
    <property type="entry name" value="RNaseH_domain"/>
</dbReference>
<name>A0A6A4P7F4_LUPAL</name>
<organism evidence="2 3">
    <name type="scientific">Lupinus albus</name>
    <name type="common">White lupine</name>
    <name type="synonym">Lupinus termis</name>
    <dbReference type="NCBI Taxonomy" id="3870"/>
    <lineage>
        <taxon>Eukaryota</taxon>
        <taxon>Viridiplantae</taxon>
        <taxon>Streptophyta</taxon>
        <taxon>Embryophyta</taxon>
        <taxon>Tracheophyta</taxon>
        <taxon>Spermatophyta</taxon>
        <taxon>Magnoliopsida</taxon>
        <taxon>eudicotyledons</taxon>
        <taxon>Gunneridae</taxon>
        <taxon>Pentapetalae</taxon>
        <taxon>rosids</taxon>
        <taxon>fabids</taxon>
        <taxon>Fabales</taxon>
        <taxon>Fabaceae</taxon>
        <taxon>Papilionoideae</taxon>
        <taxon>50 kb inversion clade</taxon>
        <taxon>genistoids sensu lato</taxon>
        <taxon>core genistoids</taxon>
        <taxon>Genisteae</taxon>
        <taxon>Lupinus</taxon>
    </lineage>
</organism>
<dbReference type="PANTHER" id="PTHR47723:SF19">
    <property type="entry name" value="POLYNUCLEOTIDYL TRANSFERASE, RIBONUCLEASE H-LIKE SUPERFAMILY PROTEIN"/>
    <property type="match status" value="1"/>
</dbReference>
<dbReference type="InterPro" id="IPR044730">
    <property type="entry name" value="RNase_H-like_dom_plant"/>
</dbReference>
<proteinExistence type="predicted"/>
<dbReference type="GO" id="GO:0003676">
    <property type="term" value="F:nucleic acid binding"/>
    <property type="evidence" value="ECO:0007669"/>
    <property type="project" value="InterPro"/>
</dbReference>
<dbReference type="InterPro" id="IPR053151">
    <property type="entry name" value="RNase_H-like"/>
</dbReference>
<comment type="caution">
    <text evidence="2">The sequence shown here is derived from an EMBL/GenBank/DDBJ whole genome shotgun (WGS) entry which is preliminary data.</text>
</comment>
<protein>
    <recommendedName>
        <fullName evidence="1">RNase H type-1 domain-containing protein</fullName>
    </recommendedName>
</protein>
<sequence>MAACGGVVCDHHGAFIFAFSKKVCICTAVQAELWGTGLCLVFQRSFQKVCLKTDSVCSVQLIESGCCIQTHPCASLVFLFGLSFLTFSNPYYSGSMGKHVLSINVPFRLFDIAPSFSSVKLLLDNASTIYSRGL</sequence>
<dbReference type="PANTHER" id="PTHR47723">
    <property type="entry name" value="OS05G0353850 PROTEIN"/>
    <property type="match status" value="1"/>
</dbReference>
<dbReference type="CDD" id="cd06222">
    <property type="entry name" value="RNase_H_like"/>
    <property type="match status" value="1"/>
</dbReference>
<accession>A0A6A4P7F4</accession>
<reference evidence="3" key="1">
    <citation type="journal article" date="2020" name="Nat. Commun.">
        <title>Genome sequence of the cluster root forming white lupin.</title>
        <authorList>
            <person name="Hufnagel B."/>
            <person name="Marques A."/>
            <person name="Soriano A."/>
            <person name="Marques L."/>
            <person name="Divol F."/>
            <person name="Doumas P."/>
            <person name="Sallet E."/>
            <person name="Mancinotti D."/>
            <person name="Carrere S."/>
            <person name="Marande W."/>
            <person name="Arribat S."/>
            <person name="Keller J."/>
            <person name="Huneau C."/>
            <person name="Blein T."/>
            <person name="Aime D."/>
            <person name="Laguerre M."/>
            <person name="Taylor J."/>
            <person name="Schubert V."/>
            <person name="Nelson M."/>
            <person name="Geu-Flores F."/>
            <person name="Crespi M."/>
            <person name="Gallardo-Guerrero K."/>
            <person name="Delaux P.-M."/>
            <person name="Salse J."/>
            <person name="Berges H."/>
            <person name="Guyot R."/>
            <person name="Gouzy J."/>
            <person name="Peret B."/>
        </authorList>
    </citation>
    <scope>NUCLEOTIDE SEQUENCE [LARGE SCALE GENOMIC DNA]</scope>
    <source>
        <strain evidence="3">cv. Amiga</strain>
    </source>
</reference>
<dbReference type="AlphaFoldDB" id="A0A6A4P7F4"/>
<evidence type="ECO:0000259" key="1">
    <source>
        <dbReference type="Pfam" id="PF13456"/>
    </source>
</evidence>
<dbReference type="GO" id="GO:0004523">
    <property type="term" value="F:RNA-DNA hybrid ribonuclease activity"/>
    <property type="evidence" value="ECO:0007669"/>
    <property type="project" value="InterPro"/>
</dbReference>
<dbReference type="OrthoDB" id="1938131at2759"/>
<dbReference type="EMBL" id="WOCE01000016">
    <property type="protein sequence ID" value="KAE9597531.1"/>
    <property type="molecule type" value="Genomic_DNA"/>
</dbReference>
<keyword evidence="3" id="KW-1185">Reference proteome</keyword>